<keyword evidence="5" id="KW-0539">Nucleus</keyword>
<evidence type="ECO:0000313" key="8">
    <source>
        <dbReference type="Proteomes" id="UP000054266"/>
    </source>
</evidence>
<sequence length="475" mass="52186">MVGKKRKAAPAEASAESERPSKKAQTGTVKVTHLSGPDIAKPVVVSSPGVALPSDLTFTGYSKKEAGGRSSLLLQSSEHPTIDYVATESGTTEATEKHLKHYVAIFDPASNKLKVMEAKKMTVRSTVRVPDRESEDEDEVAEEAKPMPSSRAALTQAFGTKKSKRAVASMAENRLLARDGETNNPVSAAILSSINLEEDDDPEAGLVGSLTARANKPLPPVNLDTNDISKVYDLSQLVHPGPWQTTLSQMQIAFWRDCLQKNKPIPTSLRFIATRISYIGPKHLKDPTNTEILQKLQLLRYIQLLAEIHKYVSHQNSRRPMLPVEKWPQGTTTDTALSTAFKGRLVAHFFPSRTPTVFAKTLLTATILALTLHIPPPKFTPGDTPSMLFTEPSEITLDLGVPAAEINKLYRELGCKMESMNDSELSRYGWNKIAPPAKKVDQETGQVVKLPKPKFAKLRFPIDFPKVSAGRPGRR</sequence>
<evidence type="ECO:0000256" key="2">
    <source>
        <dbReference type="ARBA" id="ARBA00009430"/>
    </source>
</evidence>
<dbReference type="GO" id="GO:0000428">
    <property type="term" value="C:DNA-directed RNA polymerase complex"/>
    <property type="evidence" value="ECO:0007669"/>
    <property type="project" value="UniProtKB-KW"/>
</dbReference>
<dbReference type="STRING" id="5601.A0A0D2FRW5"/>
<accession>A0A0D2FRW5</accession>
<evidence type="ECO:0000256" key="4">
    <source>
        <dbReference type="ARBA" id="ARBA00023163"/>
    </source>
</evidence>
<proteinExistence type="inferred from homology"/>
<feature type="region of interest" description="Disordered" evidence="6">
    <location>
        <begin position="1"/>
        <end position="34"/>
    </location>
</feature>
<dbReference type="InterPro" id="IPR009668">
    <property type="entry name" value="RNA_pol-assoc_fac_A49-like"/>
</dbReference>
<evidence type="ECO:0000256" key="3">
    <source>
        <dbReference type="ARBA" id="ARBA00022478"/>
    </source>
</evidence>
<dbReference type="EMBL" id="KN846957">
    <property type="protein sequence ID" value="KIW71028.1"/>
    <property type="molecule type" value="Genomic_DNA"/>
</dbReference>
<evidence type="ECO:0000256" key="5">
    <source>
        <dbReference type="ARBA" id="ARBA00023242"/>
    </source>
</evidence>
<comment type="subcellular location">
    <subcellularLocation>
        <location evidence="1">Nucleus</location>
        <location evidence="1">Nucleolus</location>
    </subcellularLocation>
</comment>
<feature type="region of interest" description="Disordered" evidence="6">
    <location>
        <begin position="126"/>
        <end position="150"/>
    </location>
</feature>
<name>A0A0D2FRW5_9EURO</name>
<dbReference type="GO" id="GO:0006351">
    <property type="term" value="P:DNA-templated transcription"/>
    <property type="evidence" value="ECO:0007669"/>
    <property type="project" value="InterPro"/>
</dbReference>
<dbReference type="AlphaFoldDB" id="A0A0D2FRW5"/>
<gene>
    <name evidence="7" type="ORF">PV04_03246</name>
</gene>
<evidence type="ECO:0008006" key="9">
    <source>
        <dbReference type="Google" id="ProtNLM"/>
    </source>
</evidence>
<evidence type="ECO:0000256" key="6">
    <source>
        <dbReference type="SAM" id="MobiDB-lite"/>
    </source>
</evidence>
<keyword evidence="4" id="KW-0804">Transcription</keyword>
<dbReference type="Proteomes" id="UP000054266">
    <property type="component" value="Unassembled WGS sequence"/>
</dbReference>
<dbReference type="HOGENOM" id="CLU_034953_1_1_1"/>
<dbReference type="Pfam" id="PF06870">
    <property type="entry name" value="RNA_pol_I_A49"/>
    <property type="match status" value="1"/>
</dbReference>
<dbReference type="GO" id="GO:0003677">
    <property type="term" value="F:DNA binding"/>
    <property type="evidence" value="ECO:0007669"/>
    <property type="project" value="InterPro"/>
</dbReference>
<reference evidence="7 8" key="1">
    <citation type="submission" date="2015-01" db="EMBL/GenBank/DDBJ databases">
        <title>The Genome Sequence of Capronia semiimmersa CBS27337.</title>
        <authorList>
            <consortium name="The Broad Institute Genomics Platform"/>
            <person name="Cuomo C."/>
            <person name="de Hoog S."/>
            <person name="Gorbushina A."/>
            <person name="Stielow B."/>
            <person name="Teixiera M."/>
            <person name="Abouelleil A."/>
            <person name="Chapman S.B."/>
            <person name="Priest M."/>
            <person name="Young S.K."/>
            <person name="Wortman J."/>
            <person name="Nusbaum C."/>
            <person name="Birren B."/>
        </authorList>
    </citation>
    <scope>NUCLEOTIDE SEQUENCE [LARGE SCALE GENOMIC DNA]</scope>
    <source>
        <strain evidence="7 8">CBS 27337</strain>
    </source>
</reference>
<evidence type="ECO:0000313" key="7">
    <source>
        <dbReference type="EMBL" id="KIW71028.1"/>
    </source>
</evidence>
<keyword evidence="3" id="KW-0240">DNA-directed RNA polymerase</keyword>
<organism evidence="7 8">
    <name type="scientific">Phialophora macrospora</name>
    <dbReference type="NCBI Taxonomy" id="1851006"/>
    <lineage>
        <taxon>Eukaryota</taxon>
        <taxon>Fungi</taxon>
        <taxon>Dikarya</taxon>
        <taxon>Ascomycota</taxon>
        <taxon>Pezizomycotina</taxon>
        <taxon>Eurotiomycetes</taxon>
        <taxon>Chaetothyriomycetidae</taxon>
        <taxon>Chaetothyriales</taxon>
        <taxon>Herpotrichiellaceae</taxon>
        <taxon>Phialophora</taxon>
    </lineage>
</organism>
<dbReference type="PANTHER" id="PTHR14440">
    <property type="entry name" value="DNA-DIRECTED RNA POLYMERASE I SUBUNIT RPA49"/>
    <property type="match status" value="1"/>
</dbReference>
<dbReference type="GO" id="GO:0005730">
    <property type="term" value="C:nucleolus"/>
    <property type="evidence" value="ECO:0007669"/>
    <property type="project" value="UniProtKB-SubCell"/>
</dbReference>
<evidence type="ECO:0000256" key="1">
    <source>
        <dbReference type="ARBA" id="ARBA00004604"/>
    </source>
</evidence>
<keyword evidence="8" id="KW-1185">Reference proteome</keyword>
<comment type="similarity">
    <text evidence="2">Belongs to the eukaryotic RPA49/POLR1E RNA polymerase subunit family.</text>
</comment>
<protein>
    <recommendedName>
        <fullName evidence="9">DNA-directed RNA polymerase I subunit RPA49</fullName>
    </recommendedName>
</protein>